<dbReference type="Proteomes" id="UP000321034">
    <property type="component" value="Unassembled WGS sequence"/>
</dbReference>
<protein>
    <submittedName>
        <fullName evidence="3">Ribonuclease inhibitor</fullName>
    </submittedName>
</protein>
<dbReference type="EMBL" id="VRSV01000001">
    <property type="protein sequence ID" value="TXK13354.1"/>
    <property type="molecule type" value="Genomic_DNA"/>
</dbReference>
<evidence type="ECO:0000256" key="1">
    <source>
        <dbReference type="ARBA" id="ARBA00006845"/>
    </source>
</evidence>
<gene>
    <name evidence="3" type="ORF">FVP77_08095</name>
</gene>
<evidence type="ECO:0000259" key="2">
    <source>
        <dbReference type="Pfam" id="PF01337"/>
    </source>
</evidence>
<proteinExistence type="inferred from homology"/>
<dbReference type="AlphaFoldDB" id="A0A5C8I5K3"/>
<comment type="caution">
    <text evidence="3">The sequence shown here is derived from an EMBL/GenBank/DDBJ whole genome shotgun (WGS) entry which is preliminary data.</text>
</comment>
<dbReference type="Pfam" id="PF01337">
    <property type="entry name" value="Barstar"/>
    <property type="match status" value="1"/>
</dbReference>
<keyword evidence="4" id="KW-1185">Reference proteome</keyword>
<dbReference type="InterPro" id="IPR000468">
    <property type="entry name" value="Barstar"/>
</dbReference>
<comment type="similarity">
    <text evidence="1">Belongs to the barstar family.</text>
</comment>
<sequence length="129" mass="14580">MATFTIRGEVVRSIPSFYDELNRLFMADEKWTLGPSLDALNDLLYGGIGALHGDDEIRVVWSDHALSREALGRETTAAHYREKLRRPEMFSQSHFSGLLAQLEAGSGQTYFDIILEIFAQHPRIELVLA</sequence>
<accession>A0A5C8I5K3</accession>
<dbReference type="OrthoDB" id="4793808at2"/>
<reference evidence="3 4" key="1">
    <citation type="submission" date="2019-08" db="EMBL/GenBank/DDBJ databases">
        <authorList>
            <person name="Dong K."/>
        </authorList>
    </citation>
    <scope>NUCLEOTIDE SEQUENCE [LARGE SCALE GENOMIC DNA]</scope>
    <source>
        <strain evidence="3 4">JCM14558</strain>
    </source>
</reference>
<feature type="domain" description="Barstar (barnase inhibitor)" evidence="2">
    <location>
        <begin position="1"/>
        <end position="75"/>
    </location>
</feature>
<dbReference type="InterPro" id="IPR035905">
    <property type="entry name" value="Barstar-like_sf"/>
</dbReference>
<dbReference type="RefSeq" id="WP_147894012.1">
    <property type="nucleotide sequence ID" value="NZ_BAAANR010000001.1"/>
</dbReference>
<dbReference type="Gene3D" id="3.30.370.10">
    <property type="entry name" value="Barstar-like"/>
    <property type="match status" value="1"/>
</dbReference>
<evidence type="ECO:0000313" key="4">
    <source>
        <dbReference type="Proteomes" id="UP000321034"/>
    </source>
</evidence>
<dbReference type="SUPFAM" id="SSF52038">
    <property type="entry name" value="Barstar-related"/>
    <property type="match status" value="1"/>
</dbReference>
<evidence type="ECO:0000313" key="3">
    <source>
        <dbReference type="EMBL" id="TXK13354.1"/>
    </source>
</evidence>
<organism evidence="3 4">
    <name type="scientific">Microbacterium hatanonis</name>
    <dbReference type="NCBI Taxonomy" id="404366"/>
    <lineage>
        <taxon>Bacteria</taxon>
        <taxon>Bacillati</taxon>
        <taxon>Actinomycetota</taxon>
        <taxon>Actinomycetes</taxon>
        <taxon>Micrococcales</taxon>
        <taxon>Microbacteriaceae</taxon>
        <taxon>Microbacterium</taxon>
    </lineage>
</organism>
<name>A0A5C8I5K3_9MICO</name>